<sequence>MTKLKQNLSNFFSLFTSLSTLICCALPTLFVTLGLGAVVASGLSTFPLLITMSRNKHWFFLGAFLAIGMNFYYIYGQKKKVCKVSTEESETPCETASRWNKIILWCSVGILVIGFFYSYLAFHIFKFFGLI</sequence>
<reference evidence="2 3" key="1">
    <citation type="submission" date="2016-07" db="EMBL/GenBank/DDBJ databases">
        <title>Draft genome of Scalindua rubra, obtained from a brine-seawater interface in the Red Sea, sheds light on salt adaptation in anammox bacteria.</title>
        <authorList>
            <person name="Speth D.R."/>
            <person name="Lagkouvardos I."/>
            <person name="Wang Y."/>
            <person name="Qian P.-Y."/>
            <person name="Dutilh B.E."/>
            <person name="Jetten M.S."/>
        </authorList>
    </citation>
    <scope>NUCLEOTIDE SEQUENCE [LARGE SCALE GENOMIC DNA]</scope>
    <source>
        <strain evidence="2">BSI-1</strain>
    </source>
</reference>
<evidence type="ECO:0000313" key="2">
    <source>
        <dbReference type="EMBL" id="ODS31748.1"/>
    </source>
</evidence>
<proteinExistence type="predicted"/>
<evidence type="ECO:0000313" key="3">
    <source>
        <dbReference type="Proteomes" id="UP000094056"/>
    </source>
</evidence>
<gene>
    <name evidence="2" type="ORF">SCARUB_03145</name>
</gene>
<organism evidence="2 3">
    <name type="scientific">Candidatus Scalindua rubra</name>
    <dbReference type="NCBI Taxonomy" id="1872076"/>
    <lineage>
        <taxon>Bacteria</taxon>
        <taxon>Pseudomonadati</taxon>
        <taxon>Planctomycetota</taxon>
        <taxon>Candidatus Brocadiia</taxon>
        <taxon>Candidatus Brocadiales</taxon>
        <taxon>Candidatus Scalinduaceae</taxon>
        <taxon>Candidatus Scalindua</taxon>
    </lineage>
</organism>
<dbReference type="Proteomes" id="UP000094056">
    <property type="component" value="Unassembled WGS sequence"/>
</dbReference>
<keyword evidence="1" id="KW-0472">Membrane</keyword>
<feature type="transmembrane region" description="Helical" evidence="1">
    <location>
        <begin position="58"/>
        <end position="75"/>
    </location>
</feature>
<comment type="caution">
    <text evidence="2">The sequence shown here is derived from an EMBL/GenBank/DDBJ whole genome shotgun (WGS) entry which is preliminary data.</text>
</comment>
<protein>
    <recommendedName>
        <fullName evidence="4">Mercuric transport protein MerT</fullName>
    </recommendedName>
</protein>
<evidence type="ECO:0008006" key="4">
    <source>
        <dbReference type="Google" id="ProtNLM"/>
    </source>
</evidence>
<feature type="transmembrane region" description="Helical" evidence="1">
    <location>
        <begin position="12"/>
        <end position="38"/>
    </location>
</feature>
<dbReference type="EMBL" id="MAYW01000097">
    <property type="protein sequence ID" value="ODS31748.1"/>
    <property type="molecule type" value="Genomic_DNA"/>
</dbReference>
<keyword evidence="1" id="KW-0812">Transmembrane</keyword>
<evidence type="ECO:0000256" key="1">
    <source>
        <dbReference type="SAM" id="Phobius"/>
    </source>
</evidence>
<keyword evidence="1" id="KW-1133">Transmembrane helix</keyword>
<accession>A0A1E3X7Y5</accession>
<dbReference type="AlphaFoldDB" id="A0A1E3X7Y5"/>
<feature type="transmembrane region" description="Helical" evidence="1">
    <location>
        <begin position="102"/>
        <end position="125"/>
    </location>
</feature>
<name>A0A1E3X7Y5_9BACT</name>